<dbReference type="Gene3D" id="1.10.30.10">
    <property type="entry name" value="High mobility group box domain"/>
    <property type="match status" value="1"/>
</dbReference>
<evidence type="ECO:0000313" key="5">
    <source>
        <dbReference type="EMBL" id="KAI3404997.1"/>
    </source>
</evidence>
<dbReference type="SUPFAM" id="SSF47095">
    <property type="entry name" value="HMG-box"/>
    <property type="match status" value="1"/>
</dbReference>
<accession>A0AAI9WY77</accession>
<feature type="DNA-binding region" description="HMG box" evidence="2">
    <location>
        <begin position="93"/>
        <end position="166"/>
    </location>
</feature>
<evidence type="ECO:0000256" key="1">
    <source>
        <dbReference type="ARBA" id="ARBA00023125"/>
    </source>
</evidence>
<keyword evidence="1 2" id="KW-0238">DNA-binding</keyword>
<dbReference type="RefSeq" id="XP_049180742.1">
    <property type="nucleotide sequence ID" value="XM_049323361.1"/>
</dbReference>
<name>A0AAI9WY77_9ASCO</name>
<feature type="domain" description="HMG box" evidence="4">
    <location>
        <begin position="93"/>
        <end position="166"/>
    </location>
</feature>
<keyword evidence="6" id="KW-1185">Reference proteome</keyword>
<feature type="compositionally biased region" description="Basic residues" evidence="3">
    <location>
        <begin position="227"/>
        <end position="242"/>
    </location>
</feature>
<dbReference type="PROSITE" id="PS50118">
    <property type="entry name" value="HMG_BOX_2"/>
    <property type="match status" value="1"/>
</dbReference>
<dbReference type="InterPro" id="IPR009071">
    <property type="entry name" value="HMG_box_dom"/>
</dbReference>
<dbReference type="InterPro" id="IPR036910">
    <property type="entry name" value="HMG_box_dom_sf"/>
</dbReference>
<organism evidence="5 6">
    <name type="scientific">Candida oxycetoniae</name>
    <dbReference type="NCBI Taxonomy" id="497107"/>
    <lineage>
        <taxon>Eukaryota</taxon>
        <taxon>Fungi</taxon>
        <taxon>Dikarya</taxon>
        <taxon>Ascomycota</taxon>
        <taxon>Saccharomycotina</taxon>
        <taxon>Pichiomycetes</taxon>
        <taxon>Debaryomycetaceae</taxon>
        <taxon>Candida/Lodderomyces clade</taxon>
        <taxon>Candida</taxon>
    </lineage>
</organism>
<dbReference type="InterPro" id="IPR050342">
    <property type="entry name" value="HMGB"/>
</dbReference>
<feature type="compositionally biased region" description="Acidic residues" evidence="3">
    <location>
        <begin position="201"/>
        <end position="213"/>
    </location>
</feature>
<evidence type="ECO:0000313" key="6">
    <source>
        <dbReference type="Proteomes" id="UP001202479"/>
    </source>
</evidence>
<dbReference type="Proteomes" id="UP001202479">
    <property type="component" value="Unassembled WGS sequence"/>
</dbReference>
<evidence type="ECO:0000259" key="4">
    <source>
        <dbReference type="PROSITE" id="PS50118"/>
    </source>
</evidence>
<dbReference type="GO" id="GO:0003677">
    <property type="term" value="F:DNA binding"/>
    <property type="evidence" value="ECO:0007669"/>
    <property type="project" value="UniProtKB-UniRule"/>
</dbReference>
<dbReference type="PANTHER" id="PTHR48112">
    <property type="entry name" value="HIGH MOBILITY GROUP PROTEIN DSP1"/>
    <property type="match status" value="1"/>
</dbReference>
<reference evidence="5" key="1">
    <citation type="journal article" date="2022" name="DNA Res.">
        <title>Genome analysis of five recently described species of the CUG-Ser clade uncovers Candida theae as a new hybrid lineage with pathogenic potential in the Candida parapsilosis species complex.</title>
        <authorList>
            <person name="Mixao V."/>
            <person name="Del Olmo V."/>
            <person name="Hegedusova E."/>
            <person name="Saus E."/>
            <person name="Pryszcz L."/>
            <person name="Cillingova A."/>
            <person name="Nosek J."/>
            <person name="Gabaldon T."/>
        </authorList>
    </citation>
    <scope>NUCLEOTIDE SEQUENCE</scope>
    <source>
        <strain evidence="5">CBS 10844</strain>
    </source>
</reference>
<protein>
    <submittedName>
        <fullName evidence="5">HMO1</fullName>
    </submittedName>
</protein>
<evidence type="ECO:0000256" key="3">
    <source>
        <dbReference type="SAM" id="MobiDB-lite"/>
    </source>
</evidence>
<sequence>MTSELRTTKDVLVSSLFELSKAAQEAANAAVDFYRVATGGEEDVTTEQLHQIQEAMKIAVSATTGIKRELPQSNVNGNEKVKKKKVERDPNAPKKPLTMFFAFSFHLRKLIAEERKKKDLPNLSAIDMNSMIKDRWDNITSEEKARWKQKYDDEMKTYNLEKAKYEQSLKDGSYYKAPPAPYASGYTGPNPVLITPRAEEIVEEDDDEEEIDEPVQIPILSQEEKERKKKKKAEKKEKKKKLAFASQSPH</sequence>
<gene>
    <name evidence="5" type="ORF">KGF56_002162</name>
</gene>
<keyword evidence="2" id="KW-0539">Nucleus</keyword>
<dbReference type="GO" id="GO:0005634">
    <property type="term" value="C:nucleus"/>
    <property type="evidence" value="ECO:0007669"/>
    <property type="project" value="UniProtKB-UniRule"/>
</dbReference>
<dbReference type="AlphaFoldDB" id="A0AAI9WY77"/>
<dbReference type="Pfam" id="PF00505">
    <property type="entry name" value="HMG_box"/>
    <property type="match status" value="1"/>
</dbReference>
<comment type="caution">
    <text evidence="5">The sequence shown here is derived from an EMBL/GenBank/DDBJ whole genome shotgun (WGS) entry which is preliminary data.</text>
</comment>
<feature type="region of interest" description="Disordered" evidence="3">
    <location>
        <begin position="73"/>
        <end position="93"/>
    </location>
</feature>
<feature type="region of interest" description="Disordered" evidence="3">
    <location>
        <begin position="179"/>
        <end position="250"/>
    </location>
</feature>
<dbReference type="GeneID" id="73379779"/>
<evidence type="ECO:0000256" key="2">
    <source>
        <dbReference type="PROSITE-ProRule" id="PRU00267"/>
    </source>
</evidence>
<dbReference type="EMBL" id="JAHUZD010000070">
    <property type="protein sequence ID" value="KAI3404997.1"/>
    <property type="molecule type" value="Genomic_DNA"/>
</dbReference>
<dbReference type="PANTHER" id="PTHR48112:SF22">
    <property type="entry name" value="MITOCHONDRIAL TRANSCRIPTION FACTOR A, ISOFORM B"/>
    <property type="match status" value="1"/>
</dbReference>
<proteinExistence type="predicted"/>
<dbReference type="SMART" id="SM00398">
    <property type="entry name" value="HMG"/>
    <property type="match status" value="1"/>
</dbReference>